<dbReference type="HOGENOM" id="CLU_018816_13_1_5"/>
<dbReference type="GO" id="GO:0046914">
    <property type="term" value="F:transition metal ion binding"/>
    <property type="evidence" value="ECO:0007669"/>
    <property type="project" value="TreeGrafter"/>
</dbReference>
<dbReference type="GO" id="GO:0030288">
    <property type="term" value="C:outer membrane-bounded periplasmic space"/>
    <property type="evidence" value="ECO:0007669"/>
    <property type="project" value="TreeGrafter"/>
</dbReference>
<feature type="domain" description="CzcB-like C-terminal circularly permuted SH3-like" evidence="10">
    <location>
        <begin position="333"/>
        <end position="392"/>
    </location>
</feature>
<dbReference type="InterPro" id="IPR006143">
    <property type="entry name" value="RND_pump_MFP"/>
</dbReference>
<feature type="domain" description="CusB-like barrel-sandwich hybrid" evidence="8">
    <location>
        <begin position="129"/>
        <end position="245"/>
    </location>
</feature>
<dbReference type="Proteomes" id="UP000006512">
    <property type="component" value="Unassembled WGS sequence"/>
</dbReference>
<evidence type="ECO:0000256" key="2">
    <source>
        <dbReference type="ARBA" id="ARBA00022448"/>
    </source>
</evidence>
<evidence type="ECO:0000259" key="7">
    <source>
        <dbReference type="Pfam" id="PF25869"/>
    </source>
</evidence>
<dbReference type="InterPro" id="IPR058792">
    <property type="entry name" value="Beta-barrel_RND_2"/>
</dbReference>
<proteinExistence type="inferred from homology"/>
<dbReference type="eggNOG" id="COG5569">
    <property type="taxonomic scope" value="Bacteria"/>
</dbReference>
<evidence type="ECO:0000256" key="5">
    <source>
        <dbReference type="SAM" id="Phobius"/>
    </source>
</evidence>
<feature type="domain" description="Heavy metal binding" evidence="6">
    <location>
        <begin position="52"/>
        <end position="79"/>
    </location>
</feature>
<name>F4QFW4_9CAUL</name>
<dbReference type="InterPro" id="IPR058790">
    <property type="entry name" value="BSH_CusB"/>
</dbReference>
<evidence type="ECO:0000313" key="11">
    <source>
        <dbReference type="EMBL" id="EGF93775.1"/>
    </source>
</evidence>
<evidence type="ECO:0000259" key="8">
    <source>
        <dbReference type="Pfam" id="PF25919"/>
    </source>
</evidence>
<evidence type="ECO:0000313" key="12">
    <source>
        <dbReference type="Proteomes" id="UP000006512"/>
    </source>
</evidence>
<dbReference type="InterPro" id="IPR045800">
    <property type="entry name" value="HMBD"/>
</dbReference>
<dbReference type="Gene3D" id="6.10.140.730">
    <property type="match status" value="1"/>
</dbReference>
<evidence type="ECO:0000256" key="4">
    <source>
        <dbReference type="ARBA" id="ARBA00023065"/>
    </source>
</evidence>
<dbReference type="InterPro" id="IPR021647">
    <property type="entry name" value="CusF_Ec"/>
</dbReference>
<comment type="similarity">
    <text evidence="1">Belongs to the membrane fusion protein (MFP) (TC 8.A.1) family.</text>
</comment>
<feature type="domain" description="CusB-like three alpha-helical bundle" evidence="7">
    <location>
        <begin position="166"/>
        <end position="213"/>
    </location>
</feature>
<dbReference type="FunFam" id="2.40.30.170:FF:000010">
    <property type="entry name" value="Efflux RND transporter periplasmic adaptor subunit"/>
    <property type="match status" value="1"/>
</dbReference>
<dbReference type="NCBIfam" id="TIGR01730">
    <property type="entry name" value="RND_mfp"/>
    <property type="match status" value="1"/>
</dbReference>
<dbReference type="eggNOG" id="COG0845">
    <property type="taxonomic scope" value="Bacteria"/>
</dbReference>
<dbReference type="RefSeq" id="WP_006270735.1">
    <property type="nucleotide sequence ID" value="NZ_GL883076.1"/>
</dbReference>
<dbReference type="EMBL" id="GL883076">
    <property type="protein sequence ID" value="EGF93775.1"/>
    <property type="molecule type" value="Genomic_DNA"/>
</dbReference>
<keyword evidence="5" id="KW-0472">Membrane</keyword>
<dbReference type="GO" id="GO:0015679">
    <property type="term" value="P:plasma membrane copper ion transport"/>
    <property type="evidence" value="ECO:0007669"/>
    <property type="project" value="TreeGrafter"/>
</dbReference>
<dbReference type="PANTHER" id="PTHR30097:SF15">
    <property type="entry name" value="CATION EFFLUX SYSTEM PROTEIN CUSB"/>
    <property type="match status" value="1"/>
</dbReference>
<dbReference type="InterPro" id="IPR051909">
    <property type="entry name" value="MFP_Cation_Efflux"/>
</dbReference>
<accession>F4QFW4</accession>
<reference evidence="12" key="1">
    <citation type="submission" date="2011-03" db="EMBL/GenBank/DDBJ databases">
        <title>Draft genome sequence of Brevundimonas diminuta.</title>
        <authorList>
            <person name="Brown P.J.B."/>
            <person name="Buechlein A."/>
            <person name="Hemmerich C."/>
            <person name="Brun Y.V."/>
        </authorList>
    </citation>
    <scope>NUCLEOTIDE SEQUENCE [LARGE SCALE GENOMIC DNA]</scope>
    <source>
        <strain evidence="12">C19</strain>
    </source>
</reference>
<keyword evidence="5" id="KW-1133">Transmembrane helix</keyword>
<keyword evidence="5" id="KW-0812">Transmembrane</keyword>
<evidence type="ECO:0000256" key="3">
    <source>
        <dbReference type="ARBA" id="ARBA00022729"/>
    </source>
</evidence>
<evidence type="ECO:0000256" key="1">
    <source>
        <dbReference type="ARBA" id="ARBA00009477"/>
    </source>
</evidence>
<protein>
    <submittedName>
        <fullName evidence="11">Cation efflux system protein cusB</fullName>
    </submittedName>
</protein>
<dbReference type="OrthoDB" id="9806939at2"/>
<sequence>MIRNITLSRKQILAYGVAIALVSAGTGYGISRLNTSKALTSTSEASGRKVLYWYDPMVPGQHFENPGKSPFMDMDLVPKYADEEAKAGGVKIDPGRLQNLGIRLAQVERTDFALDLTVAGTVEFNQRDVAIVQARADGFVQRVYARAPGDIVGAGAPLADILIPSWAAAQSEYLAVRRTADPALERAARQRLTLLGMSQGLIDQVSRSGKPNTIVTISTPVGGAIQTLDVRQGMTVNSGQTLAQVSGLSSVWLNAAVPEALASQVSLGQPVKAKLAAFPGESFSGKVSAILPTAQSDTRTLSVRVELANRNGRLRPGMYATVHFPGNTSTALSVPSEAVIRTGKRTIVMLSKGDGRFEPVEIQVGRESENRTEVLAGLTEGENVVASGQFLVDSEANLSGISARAIQDREGVGQEATAKVFTAQGRIETLTTEQVTLSHGPVPALSWPAMTMTFKLASPSIATGLKVGDQVDFSFAQKAEGPIVETMRKGTAR</sequence>
<dbReference type="InterPro" id="IPR058791">
    <property type="entry name" value="3HB_CusB"/>
</dbReference>
<keyword evidence="3" id="KW-0732">Signal</keyword>
<dbReference type="GO" id="GO:0016020">
    <property type="term" value="C:membrane"/>
    <property type="evidence" value="ECO:0007669"/>
    <property type="project" value="InterPro"/>
</dbReference>
<dbReference type="GO" id="GO:0060003">
    <property type="term" value="P:copper ion export"/>
    <property type="evidence" value="ECO:0007669"/>
    <property type="project" value="TreeGrafter"/>
</dbReference>
<keyword evidence="4" id="KW-0406">Ion transport</keyword>
<gene>
    <name evidence="11" type="ORF">ABI_00070</name>
</gene>
<dbReference type="Pfam" id="PF11604">
    <property type="entry name" value="CusF_Ec"/>
    <property type="match status" value="1"/>
</dbReference>
<dbReference type="InterPro" id="IPR042230">
    <property type="entry name" value="CusF_sf"/>
</dbReference>
<dbReference type="Gene3D" id="2.40.50.320">
    <property type="entry name" value="Copper binding periplasmic protein CusF"/>
    <property type="match status" value="1"/>
</dbReference>
<dbReference type="Pfam" id="PF25869">
    <property type="entry name" value="3HB_CusB"/>
    <property type="match status" value="1"/>
</dbReference>
<feature type="transmembrane region" description="Helical" evidence="5">
    <location>
        <begin position="12"/>
        <end position="30"/>
    </location>
</feature>
<dbReference type="Gene3D" id="2.40.420.20">
    <property type="match status" value="1"/>
</dbReference>
<dbReference type="Pfam" id="PF25975">
    <property type="entry name" value="CzcB_C"/>
    <property type="match status" value="1"/>
</dbReference>
<dbReference type="Pfam" id="PF25954">
    <property type="entry name" value="Beta-barrel_RND_2"/>
    <property type="match status" value="1"/>
</dbReference>
<evidence type="ECO:0000259" key="6">
    <source>
        <dbReference type="Pfam" id="PF19335"/>
    </source>
</evidence>
<evidence type="ECO:0000259" key="10">
    <source>
        <dbReference type="Pfam" id="PF25975"/>
    </source>
</evidence>
<dbReference type="PANTHER" id="PTHR30097">
    <property type="entry name" value="CATION EFFLUX SYSTEM PROTEIN CUSB"/>
    <property type="match status" value="1"/>
</dbReference>
<keyword evidence="12" id="KW-1185">Reference proteome</keyword>
<dbReference type="SUPFAM" id="SSF111369">
    <property type="entry name" value="HlyD-like secretion proteins"/>
    <property type="match status" value="1"/>
</dbReference>
<dbReference type="GO" id="GO:0022857">
    <property type="term" value="F:transmembrane transporter activity"/>
    <property type="evidence" value="ECO:0007669"/>
    <property type="project" value="InterPro"/>
</dbReference>
<dbReference type="Pfam" id="PF25919">
    <property type="entry name" value="BSH_CusB"/>
    <property type="match status" value="1"/>
</dbReference>
<dbReference type="FunFam" id="2.40.420.20:FF:000003">
    <property type="entry name" value="Cation efflux system protein cusB"/>
    <property type="match status" value="1"/>
</dbReference>
<dbReference type="Pfam" id="PF19335">
    <property type="entry name" value="HMBD"/>
    <property type="match status" value="1"/>
</dbReference>
<dbReference type="AlphaFoldDB" id="F4QFW4"/>
<organism evidence="11 12">
    <name type="scientific">Asticcacaulis biprosthecium C19</name>
    <dbReference type="NCBI Taxonomy" id="715226"/>
    <lineage>
        <taxon>Bacteria</taxon>
        <taxon>Pseudomonadati</taxon>
        <taxon>Pseudomonadota</taxon>
        <taxon>Alphaproteobacteria</taxon>
        <taxon>Caulobacterales</taxon>
        <taxon>Caulobacteraceae</taxon>
        <taxon>Asticcacaulis</taxon>
    </lineage>
</organism>
<dbReference type="InterPro" id="IPR058649">
    <property type="entry name" value="CzcB_C"/>
</dbReference>
<keyword evidence="2" id="KW-0813">Transport</keyword>
<feature type="domain" description="CusB-like beta-barrel" evidence="9">
    <location>
        <begin position="250"/>
        <end position="325"/>
    </location>
</feature>
<evidence type="ECO:0000259" key="9">
    <source>
        <dbReference type="Pfam" id="PF25954"/>
    </source>
</evidence>
<dbReference type="STRING" id="715226.ABI_00070"/>
<dbReference type="Gene3D" id="2.40.30.170">
    <property type="match status" value="1"/>
</dbReference>